<dbReference type="Gene3D" id="2.40.40.20">
    <property type="match status" value="1"/>
</dbReference>
<dbReference type="Gene3D" id="3.30.1490.180">
    <property type="entry name" value="RNA polymerase ii"/>
    <property type="match status" value="1"/>
</dbReference>
<evidence type="ECO:0000256" key="4">
    <source>
        <dbReference type="ARBA" id="ARBA00022695"/>
    </source>
</evidence>
<name>A0A6C0D493_9ZZZZ</name>
<dbReference type="PANTHER" id="PTHR19376">
    <property type="entry name" value="DNA-DIRECTED RNA POLYMERASE"/>
    <property type="match status" value="1"/>
</dbReference>
<evidence type="ECO:0000313" key="8">
    <source>
        <dbReference type="EMBL" id="QHT11856.1"/>
    </source>
</evidence>
<dbReference type="GO" id="GO:0003899">
    <property type="term" value="F:DNA-directed RNA polymerase activity"/>
    <property type="evidence" value="ECO:0007669"/>
    <property type="project" value="UniProtKB-EC"/>
</dbReference>
<organism evidence="8">
    <name type="scientific">viral metagenome</name>
    <dbReference type="NCBI Taxonomy" id="1070528"/>
    <lineage>
        <taxon>unclassified sequences</taxon>
        <taxon>metagenomes</taxon>
        <taxon>organismal metagenomes</taxon>
    </lineage>
</organism>
<dbReference type="PANTHER" id="PTHR19376:SF37">
    <property type="entry name" value="DNA-DIRECTED RNA POLYMERASE II SUBUNIT RPB1"/>
    <property type="match status" value="1"/>
</dbReference>
<keyword evidence="2" id="KW-0240">DNA-directed RNA polymerase</keyword>
<dbReference type="GO" id="GO:0003677">
    <property type="term" value="F:DNA binding"/>
    <property type="evidence" value="ECO:0007669"/>
    <property type="project" value="InterPro"/>
</dbReference>
<proteinExistence type="predicted"/>
<dbReference type="GO" id="GO:0005665">
    <property type="term" value="C:RNA polymerase II, core complex"/>
    <property type="evidence" value="ECO:0007669"/>
    <property type="project" value="TreeGrafter"/>
</dbReference>
<dbReference type="AlphaFoldDB" id="A0A6C0D493"/>
<dbReference type="InterPro" id="IPR007080">
    <property type="entry name" value="RNA_pol_Rpb1_1"/>
</dbReference>
<accession>A0A6C0D493</accession>
<reference evidence="8" key="1">
    <citation type="journal article" date="2020" name="Nature">
        <title>Giant virus diversity and host interactions through global metagenomics.</title>
        <authorList>
            <person name="Schulz F."/>
            <person name="Roux S."/>
            <person name="Paez-Espino D."/>
            <person name="Jungbluth S."/>
            <person name="Walsh D.A."/>
            <person name="Denef V.J."/>
            <person name="McMahon K.D."/>
            <person name="Konstantinidis K.T."/>
            <person name="Eloe-Fadrosh E.A."/>
            <person name="Kyrpides N.C."/>
            <person name="Woyke T."/>
        </authorList>
    </citation>
    <scope>NUCLEOTIDE SEQUENCE</scope>
    <source>
        <strain evidence="8">GVMAG-M-3300023174-124</strain>
    </source>
</reference>
<dbReference type="GO" id="GO:0006351">
    <property type="term" value="P:DNA-templated transcription"/>
    <property type="evidence" value="ECO:0007669"/>
    <property type="project" value="InterPro"/>
</dbReference>
<dbReference type="InterPro" id="IPR045867">
    <property type="entry name" value="DNA-dir_RpoC_beta_prime"/>
</dbReference>
<dbReference type="Pfam" id="PF00623">
    <property type="entry name" value="RNA_pol_Rpb1_2"/>
    <property type="match status" value="1"/>
</dbReference>
<dbReference type="SMART" id="SM00663">
    <property type="entry name" value="RPOLA_N"/>
    <property type="match status" value="1"/>
</dbReference>
<evidence type="ECO:0000256" key="6">
    <source>
        <dbReference type="SAM" id="MobiDB-lite"/>
    </source>
</evidence>
<keyword evidence="3" id="KW-0808">Transferase</keyword>
<keyword evidence="5" id="KW-0804">Transcription</keyword>
<feature type="domain" description="RNA polymerase N-terminal" evidence="7">
    <location>
        <begin position="212"/>
        <end position="477"/>
    </location>
</feature>
<dbReference type="InterPro" id="IPR000722">
    <property type="entry name" value="RNA_pol_asu"/>
</dbReference>
<evidence type="ECO:0000256" key="1">
    <source>
        <dbReference type="ARBA" id="ARBA00012418"/>
    </source>
</evidence>
<dbReference type="InterPro" id="IPR006592">
    <property type="entry name" value="RNA_pol_N"/>
</dbReference>
<dbReference type="InterPro" id="IPR044893">
    <property type="entry name" value="RNA_pol_Rpb1_clamp_domain"/>
</dbReference>
<evidence type="ECO:0000256" key="3">
    <source>
        <dbReference type="ARBA" id="ARBA00022679"/>
    </source>
</evidence>
<feature type="region of interest" description="Disordered" evidence="6">
    <location>
        <begin position="459"/>
        <end position="485"/>
    </location>
</feature>
<dbReference type="Pfam" id="PF04997">
    <property type="entry name" value="RNA_pol_Rpb1_1"/>
    <property type="match status" value="1"/>
</dbReference>
<evidence type="ECO:0000259" key="7">
    <source>
        <dbReference type="SMART" id="SM00663"/>
    </source>
</evidence>
<evidence type="ECO:0000256" key="2">
    <source>
        <dbReference type="ARBA" id="ARBA00022478"/>
    </source>
</evidence>
<protein>
    <recommendedName>
        <fullName evidence="1">DNA-directed RNA polymerase</fullName>
        <ecNumber evidence="1">2.7.7.6</ecNumber>
    </recommendedName>
</protein>
<dbReference type="EC" id="2.7.7.6" evidence="1"/>
<dbReference type="Gene3D" id="4.10.860.120">
    <property type="entry name" value="RNA polymerase II, clamp domain"/>
    <property type="match status" value="1"/>
</dbReference>
<evidence type="ECO:0000256" key="5">
    <source>
        <dbReference type="ARBA" id="ARBA00023163"/>
    </source>
</evidence>
<keyword evidence="4" id="KW-0548">Nucleotidyltransferase</keyword>
<dbReference type="SUPFAM" id="SSF64484">
    <property type="entry name" value="beta and beta-prime subunits of DNA dependent RNA-polymerase"/>
    <property type="match status" value="1"/>
</dbReference>
<sequence>MATASRIIGVQFSILSPEEIRKNSVVEVTSRDTYINNKPVIGGLFDPRMGVLEPGLICPTDGLTYIDTPGYFGHIEMARPVLFIQHLKEIMKITKCVCFKCSKLLINKSQHKHVLDRPANDRWDYVTSLAAKVKRCGETTDDGCGCKQPDKIKLEGMASIFAVWEKMGTEDADGDKKVSIRLTPEILLKIFKRISDEDVHFMGMSPTWSRPEWMICQVLPVPPPAVRPSVKHDAQQRSEDDLTHIYSNILKTNSDLFNKIKDNANTNVIEGLTTVLQYFVAMIVNNKVKGAVPMAQRSGRPLQCIMSRLNSKNGRIRGNLMGKRVDFSARSVITGDPNLSIRQLGVPKKIATNITKPVVVNDLNRDFLTKLVQNGPDVYPGAKILERANGEHISLRYVDRVSLRLNNGDIVHRHMMDGDAVLFNRQPSLHRMSMMCHIVKVMEKGDTFRMNVGDTKPYNADRPVAPSRLATGGVKSVKPPSEYFK</sequence>
<dbReference type="EMBL" id="MN739538">
    <property type="protein sequence ID" value="QHT11856.1"/>
    <property type="molecule type" value="Genomic_DNA"/>
</dbReference>